<proteinExistence type="predicted"/>
<name>A0ABT5ZAQ7_9ACTN</name>
<keyword evidence="2" id="KW-1185">Reference proteome</keyword>
<evidence type="ECO:0000313" key="2">
    <source>
        <dbReference type="Proteomes" id="UP001220022"/>
    </source>
</evidence>
<dbReference type="SUPFAM" id="SSF52540">
    <property type="entry name" value="P-loop containing nucleoside triphosphate hydrolases"/>
    <property type="match status" value="1"/>
</dbReference>
<dbReference type="InterPro" id="IPR027417">
    <property type="entry name" value="P-loop_NTPase"/>
</dbReference>
<reference evidence="1 2" key="1">
    <citation type="submission" date="2023-03" db="EMBL/GenBank/DDBJ databases">
        <title>Draft genome sequence of type strain Streptomyces ferralitis JCM 14344.</title>
        <authorList>
            <person name="Klaysubun C."/>
            <person name="Duangmal K."/>
        </authorList>
    </citation>
    <scope>NUCLEOTIDE SEQUENCE [LARGE SCALE GENOMIC DNA]</scope>
    <source>
        <strain evidence="1 2">JCM 14344</strain>
    </source>
</reference>
<protein>
    <submittedName>
        <fullName evidence="1">Plasmid partition protein</fullName>
    </submittedName>
</protein>
<gene>
    <name evidence="1" type="ORF">P2L57_36015</name>
</gene>
<dbReference type="Gene3D" id="3.40.50.300">
    <property type="entry name" value="P-loop containing nucleotide triphosphate hydrolases"/>
    <property type="match status" value="1"/>
</dbReference>
<evidence type="ECO:0000313" key="1">
    <source>
        <dbReference type="EMBL" id="MDF2260930.1"/>
    </source>
</evidence>
<organism evidence="1 2">
    <name type="scientific">Streptantibioticus ferralitis</name>
    <dbReference type="NCBI Taxonomy" id="236510"/>
    <lineage>
        <taxon>Bacteria</taxon>
        <taxon>Bacillati</taxon>
        <taxon>Actinomycetota</taxon>
        <taxon>Actinomycetes</taxon>
        <taxon>Kitasatosporales</taxon>
        <taxon>Streptomycetaceae</taxon>
        <taxon>Streptantibioticus</taxon>
    </lineage>
</organism>
<comment type="caution">
    <text evidence="1">The sequence shown here is derived from an EMBL/GenBank/DDBJ whole genome shotgun (WGS) entry which is preliminary data.</text>
</comment>
<sequence>MLIAHVSPRTMGKTTNAAFLAHAMHERGYPMIGYDADHSQQLTRWDAKAKFPFPVLGAASETFHMNVPKTLPPDTIGMIDCGHAEDHVGVTSSVLRCADLAILNSSPSTADLYRIRDLPMRKVLDDVAPLRLDSKPPETWVLLNRCPPQSNSKAVPDARKWFAKRGWNVFTTTVPFLQQYSQAIPFAVKGAGSHLDELVTEMKDRGLIP</sequence>
<accession>A0ABT5ZAQ7</accession>
<dbReference type="EMBL" id="JARHTQ010000043">
    <property type="protein sequence ID" value="MDF2260930.1"/>
    <property type="molecule type" value="Genomic_DNA"/>
</dbReference>
<dbReference type="RefSeq" id="WP_275822027.1">
    <property type="nucleotide sequence ID" value="NZ_BAAANM010000041.1"/>
</dbReference>
<dbReference type="Proteomes" id="UP001220022">
    <property type="component" value="Unassembled WGS sequence"/>
</dbReference>